<name>A0A4U1GEG6_9SPHI</name>
<organism evidence="1 2">
    <name type="scientific">Pedobacter hiemivivus</name>
    <dbReference type="NCBI Taxonomy" id="2530454"/>
    <lineage>
        <taxon>Bacteria</taxon>
        <taxon>Pseudomonadati</taxon>
        <taxon>Bacteroidota</taxon>
        <taxon>Sphingobacteriia</taxon>
        <taxon>Sphingobacteriales</taxon>
        <taxon>Sphingobacteriaceae</taxon>
        <taxon>Pedobacter</taxon>
    </lineage>
</organism>
<dbReference type="RefSeq" id="WP_136880066.1">
    <property type="nucleotide sequence ID" value="NZ_SWDX01000003.1"/>
</dbReference>
<comment type="caution">
    <text evidence="1">The sequence shown here is derived from an EMBL/GenBank/DDBJ whole genome shotgun (WGS) entry which is preliminary data.</text>
</comment>
<accession>A0A4U1GEG6</accession>
<evidence type="ECO:0000313" key="2">
    <source>
        <dbReference type="Proteomes" id="UP000309594"/>
    </source>
</evidence>
<evidence type="ECO:0000313" key="1">
    <source>
        <dbReference type="EMBL" id="TKC62485.1"/>
    </source>
</evidence>
<dbReference type="EMBL" id="SWDX01000003">
    <property type="protein sequence ID" value="TKC62485.1"/>
    <property type="molecule type" value="Genomic_DNA"/>
</dbReference>
<gene>
    <name evidence="1" type="ORF">FBD94_09730</name>
</gene>
<dbReference type="Proteomes" id="UP000309594">
    <property type="component" value="Unassembled WGS sequence"/>
</dbReference>
<protein>
    <submittedName>
        <fullName evidence="1">Uncharacterized protein</fullName>
    </submittedName>
</protein>
<dbReference type="AlphaFoldDB" id="A0A4U1GEG6"/>
<sequence length="223" mass="25981">MDLLNVDTVAVKTMVKINISYYKEYVMLAIPEVFTQTLTTLDKKANVLNEATKIDTIYRYHIYKKDEMFGTRYDSINATKGNVFSVDSLLKLKAFKGGKYYDIEQDSLINRETIKDNLNSKVLRYAHKNVTLPKAYDSLILFSSNKFKDIKYSFSDPLDQMVDSKVYKIVFKFNQSFKQGSTDILFPERKIVLGFKSVQLENYEQLTALFKRHIQIHASKEKE</sequence>
<proteinExistence type="predicted"/>
<reference evidence="1 2" key="1">
    <citation type="submission" date="2019-04" db="EMBL/GenBank/DDBJ databases">
        <title>Pedobacter sp. RP-1-16 sp. nov., isolated from Arctic soil.</title>
        <authorList>
            <person name="Dahal R.H."/>
            <person name="Kim D.-U."/>
        </authorList>
    </citation>
    <scope>NUCLEOTIDE SEQUENCE [LARGE SCALE GENOMIC DNA]</scope>
    <source>
        <strain evidence="1 2">RP-1-16</strain>
    </source>
</reference>